<dbReference type="PRINTS" id="PR00081">
    <property type="entry name" value="GDHRDH"/>
</dbReference>
<evidence type="ECO:0000256" key="2">
    <source>
        <dbReference type="ARBA" id="ARBA00023002"/>
    </source>
</evidence>
<dbReference type="AlphaFoldDB" id="A0A068NZ53"/>
<dbReference type="Proteomes" id="UP000027982">
    <property type="component" value="Chromosome"/>
</dbReference>
<organism evidence="3 4">
    <name type="scientific">Fimbriimonas ginsengisoli Gsoil 348</name>
    <dbReference type="NCBI Taxonomy" id="661478"/>
    <lineage>
        <taxon>Bacteria</taxon>
        <taxon>Bacillati</taxon>
        <taxon>Armatimonadota</taxon>
        <taxon>Fimbriimonadia</taxon>
        <taxon>Fimbriimonadales</taxon>
        <taxon>Fimbriimonadaceae</taxon>
        <taxon>Fimbriimonas</taxon>
    </lineage>
</organism>
<dbReference type="KEGG" id="fgi:OP10G_4606"/>
<evidence type="ECO:0000313" key="3">
    <source>
        <dbReference type="EMBL" id="AIE87974.1"/>
    </source>
</evidence>
<name>A0A068NZ53_FIMGI</name>
<dbReference type="PANTHER" id="PTHR43639">
    <property type="entry name" value="OXIDOREDUCTASE, SHORT-CHAIN DEHYDROGENASE/REDUCTASE FAMILY (AFU_ORTHOLOGUE AFUA_5G02870)"/>
    <property type="match status" value="1"/>
</dbReference>
<proteinExistence type="inferred from homology"/>
<comment type="similarity">
    <text evidence="1">Belongs to the short-chain dehydrogenases/reductases (SDR) family.</text>
</comment>
<dbReference type="SUPFAM" id="SSF51735">
    <property type="entry name" value="NAD(P)-binding Rossmann-fold domains"/>
    <property type="match status" value="1"/>
</dbReference>
<dbReference type="Pfam" id="PF13561">
    <property type="entry name" value="adh_short_C2"/>
    <property type="match status" value="1"/>
</dbReference>
<dbReference type="PROSITE" id="PS00061">
    <property type="entry name" value="ADH_SHORT"/>
    <property type="match status" value="1"/>
</dbReference>
<accession>A0A068NZ53</accession>
<dbReference type="InterPro" id="IPR002347">
    <property type="entry name" value="SDR_fam"/>
</dbReference>
<dbReference type="HOGENOM" id="CLU_010194_1_3_0"/>
<dbReference type="PRINTS" id="PR00080">
    <property type="entry name" value="SDRFAMILY"/>
</dbReference>
<dbReference type="RefSeq" id="WP_025228154.1">
    <property type="nucleotide sequence ID" value="NZ_CP007139.1"/>
</dbReference>
<reference evidence="3 4" key="1">
    <citation type="journal article" date="2014" name="PLoS ONE">
        <title>The first complete genome sequence of the class fimbriimonadia in the phylum armatimonadetes.</title>
        <authorList>
            <person name="Hu Z.Y."/>
            <person name="Wang Y.Z."/>
            <person name="Im W.T."/>
            <person name="Wang S.Y."/>
            <person name="Zhao G.P."/>
            <person name="Zheng H.J."/>
            <person name="Quan Z.X."/>
        </authorList>
    </citation>
    <scope>NUCLEOTIDE SEQUENCE [LARGE SCALE GENOMIC DNA]</scope>
    <source>
        <strain evidence="3">Gsoil 348</strain>
    </source>
</reference>
<dbReference type="STRING" id="661478.OP10G_4606"/>
<dbReference type="FunFam" id="3.40.50.720:FF:000084">
    <property type="entry name" value="Short-chain dehydrogenase reductase"/>
    <property type="match status" value="1"/>
</dbReference>
<keyword evidence="2" id="KW-0560">Oxidoreductase</keyword>
<dbReference type="GO" id="GO:0016491">
    <property type="term" value="F:oxidoreductase activity"/>
    <property type="evidence" value="ECO:0007669"/>
    <property type="project" value="UniProtKB-KW"/>
</dbReference>
<dbReference type="InterPro" id="IPR036291">
    <property type="entry name" value="NAD(P)-bd_dom_sf"/>
</dbReference>
<dbReference type="InterPro" id="IPR020904">
    <property type="entry name" value="Sc_DH/Rdtase_CS"/>
</dbReference>
<keyword evidence="4" id="KW-1185">Reference proteome</keyword>
<dbReference type="OrthoDB" id="9803333at2"/>
<gene>
    <name evidence="3" type="ORF">OP10G_4606</name>
</gene>
<dbReference type="eggNOG" id="COG1028">
    <property type="taxonomic scope" value="Bacteria"/>
</dbReference>
<dbReference type="PANTHER" id="PTHR43639:SF1">
    <property type="entry name" value="SHORT-CHAIN DEHYDROGENASE_REDUCTASE FAMILY PROTEIN"/>
    <property type="match status" value="1"/>
</dbReference>
<dbReference type="EMBL" id="CP007139">
    <property type="protein sequence ID" value="AIE87974.1"/>
    <property type="molecule type" value="Genomic_DNA"/>
</dbReference>
<protein>
    <submittedName>
        <fullName evidence="3">Short-chain dehydrogenase/reductase SDR</fullName>
    </submittedName>
</protein>
<sequence length="244" mass="26013">MNRKRVLVTGSSRGIGRGIATRLAADGWAVALHYTAHREEAEKTAEAIQAIGVYQADLSDPANAQRLFDAVVADGELHAVVNNAGAYIQQSFLAEEEDFSREYRRLMALNLESPVRLMRAAGKLFASRGGGKILNVASRVGFKGEAMASIYAASKAGLINFTRSLAVELAPQNVGVFGIAPAWTDTVMAREGMDKRQSEVLATLPLGRMATPADCAACASFLLSDDAAYLSGVTIDINGASYFH</sequence>
<dbReference type="CDD" id="cd05233">
    <property type="entry name" value="SDR_c"/>
    <property type="match status" value="1"/>
</dbReference>
<evidence type="ECO:0000256" key="1">
    <source>
        <dbReference type="ARBA" id="ARBA00006484"/>
    </source>
</evidence>
<evidence type="ECO:0000313" key="4">
    <source>
        <dbReference type="Proteomes" id="UP000027982"/>
    </source>
</evidence>
<dbReference type="Gene3D" id="3.40.50.720">
    <property type="entry name" value="NAD(P)-binding Rossmann-like Domain"/>
    <property type="match status" value="1"/>
</dbReference>